<keyword evidence="8" id="KW-1185">Reference proteome</keyword>
<dbReference type="GO" id="GO:0006083">
    <property type="term" value="P:acetate metabolic process"/>
    <property type="evidence" value="ECO:0007669"/>
    <property type="project" value="TreeGrafter"/>
</dbReference>
<comment type="caution">
    <text evidence="5">Lacks conserved residue(s) required for the propagation of feature annotation.</text>
</comment>
<comment type="cofactor">
    <cofactor evidence="5">
        <name>Mg(2+)</name>
        <dbReference type="ChEBI" id="CHEBI:18420"/>
    </cofactor>
</comment>
<name>A0A218Z4D0_9HELO</name>
<evidence type="ECO:0000256" key="2">
    <source>
        <dbReference type="ARBA" id="ARBA00022741"/>
    </source>
</evidence>
<comment type="catalytic activity">
    <reaction evidence="5">
        <text>acetate + ATP = acetyl phosphate + ADP</text>
        <dbReference type="Rhea" id="RHEA:11352"/>
        <dbReference type="ChEBI" id="CHEBI:22191"/>
        <dbReference type="ChEBI" id="CHEBI:30089"/>
        <dbReference type="ChEBI" id="CHEBI:30616"/>
        <dbReference type="ChEBI" id="CHEBI:456216"/>
        <dbReference type="EC" id="2.7.2.1"/>
    </reaction>
</comment>
<dbReference type="InterPro" id="IPR000890">
    <property type="entry name" value="Aliphatic_acid_kin_short-chain"/>
</dbReference>
<evidence type="ECO:0000256" key="5">
    <source>
        <dbReference type="HAMAP-Rule" id="MF_03131"/>
    </source>
</evidence>
<accession>A0A218Z4D0</accession>
<evidence type="ECO:0000256" key="6">
    <source>
        <dbReference type="SAM" id="MobiDB-lite"/>
    </source>
</evidence>
<protein>
    <recommendedName>
        <fullName evidence="5">Probable acetate kinase</fullName>
        <ecNumber evidence="5">2.7.2.1</ecNumber>
    </recommendedName>
    <alternativeName>
        <fullName evidence="5">Acetokinase</fullName>
    </alternativeName>
</protein>
<evidence type="ECO:0000256" key="3">
    <source>
        <dbReference type="ARBA" id="ARBA00022777"/>
    </source>
</evidence>
<dbReference type="Proteomes" id="UP000242519">
    <property type="component" value="Unassembled WGS sequence"/>
</dbReference>
<comment type="caution">
    <text evidence="7">The sequence shown here is derived from an EMBL/GenBank/DDBJ whole genome shotgun (WGS) entry which is preliminary data.</text>
</comment>
<keyword evidence="5" id="KW-0460">Magnesium</keyword>
<dbReference type="EMBL" id="MZNU01000204">
    <property type="protein sequence ID" value="OWP02951.1"/>
    <property type="molecule type" value="Genomic_DNA"/>
</dbReference>
<dbReference type="EC" id="2.7.2.1" evidence="5"/>
<dbReference type="GO" id="GO:0006085">
    <property type="term" value="P:acetyl-CoA biosynthetic process"/>
    <property type="evidence" value="ECO:0007669"/>
    <property type="project" value="UniProtKB-UniRule"/>
</dbReference>
<feature type="binding site" evidence="5">
    <location>
        <position position="9"/>
    </location>
    <ligand>
        <name>Mg(2+)</name>
        <dbReference type="ChEBI" id="CHEBI:18420"/>
    </ligand>
</feature>
<dbReference type="InterPro" id="IPR023865">
    <property type="entry name" value="Aliphatic_acid_kinase_CS"/>
</dbReference>
<dbReference type="InterPro" id="IPR004372">
    <property type="entry name" value="Ac/propionate_kinase"/>
</dbReference>
<dbReference type="PANTHER" id="PTHR21060">
    <property type="entry name" value="ACETATE KINASE"/>
    <property type="match status" value="1"/>
</dbReference>
<comment type="similarity">
    <text evidence="5">Belongs to the acetokinase family.</text>
</comment>
<dbReference type="NCBIfam" id="TIGR00016">
    <property type="entry name" value="ackA"/>
    <property type="match status" value="1"/>
</dbReference>
<dbReference type="InParanoid" id="A0A218Z4D0"/>
<comment type="pathway">
    <text evidence="5">Metabolic intermediate biosynthesis; acetyl-CoA biosynthesis; acetyl-CoA from acetate: step 1/2.</text>
</comment>
<dbReference type="STRING" id="503106.A0A218Z4D0"/>
<proteinExistence type="inferred from homology"/>
<evidence type="ECO:0000256" key="4">
    <source>
        <dbReference type="ARBA" id="ARBA00022840"/>
    </source>
</evidence>
<dbReference type="PANTHER" id="PTHR21060:SF15">
    <property type="entry name" value="ACETATE KINASE-RELATED"/>
    <property type="match status" value="1"/>
</dbReference>
<evidence type="ECO:0000313" key="7">
    <source>
        <dbReference type="EMBL" id="OWP02951.1"/>
    </source>
</evidence>
<dbReference type="PRINTS" id="PR00471">
    <property type="entry name" value="ACETATEKNASE"/>
</dbReference>
<feature type="binding site" evidence="5">
    <location>
        <position position="400"/>
    </location>
    <ligand>
        <name>Mg(2+)</name>
        <dbReference type="ChEBI" id="CHEBI:18420"/>
    </ligand>
</feature>
<dbReference type="Gene3D" id="3.30.420.40">
    <property type="match status" value="2"/>
</dbReference>
<keyword evidence="3 5" id="KW-0418">Kinase</keyword>
<reference evidence="7 8" key="1">
    <citation type="submission" date="2017-04" db="EMBL/GenBank/DDBJ databases">
        <title>Draft genome sequence of Marssonina coronaria NL1: causal agent of apple blotch.</title>
        <authorList>
            <person name="Cheng Q."/>
        </authorList>
    </citation>
    <scope>NUCLEOTIDE SEQUENCE [LARGE SCALE GENOMIC DNA]</scope>
    <source>
        <strain evidence="7 8">NL1</strain>
    </source>
</reference>
<organism evidence="7 8">
    <name type="scientific">Diplocarpon coronariae</name>
    <dbReference type="NCBI Taxonomy" id="2795749"/>
    <lineage>
        <taxon>Eukaryota</taxon>
        <taxon>Fungi</taxon>
        <taxon>Dikarya</taxon>
        <taxon>Ascomycota</taxon>
        <taxon>Pezizomycotina</taxon>
        <taxon>Leotiomycetes</taxon>
        <taxon>Helotiales</taxon>
        <taxon>Drepanopezizaceae</taxon>
        <taxon>Diplocarpon</taxon>
    </lineage>
</organism>
<dbReference type="AlphaFoldDB" id="A0A218Z4D0"/>
<dbReference type="Pfam" id="PF00871">
    <property type="entry name" value="Acetate_kinase"/>
    <property type="match status" value="1"/>
</dbReference>
<dbReference type="PROSITE" id="PS01076">
    <property type="entry name" value="ACETATE_KINASE_2"/>
    <property type="match status" value="1"/>
</dbReference>
<feature type="binding site" evidence="5">
    <location>
        <position position="16"/>
    </location>
    <ligand>
        <name>ATP</name>
        <dbReference type="ChEBI" id="CHEBI:30616"/>
    </ligand>
</feature>
<dbReference type="UniPathway" id="UPA00340">
    <property type="reaction ID" value="UER00458"/>
</dbReference>
<feature type="site" description="Transition state stabilizer" evidence="5">
    <location>
        <position position="188"/>
    </location>
</feature>
<keyword evidence="4 5" id="KW-0067">ATP-binding</keyword>
<dbReference type="GO" id="GO:0000287">
    <property type="term" value="F:magnesium ion binding"/>
    <property type="evidence" value="ECO:0007669"/>
    <property type="project" value="UniProtKB-UniRule"/>
</dbReference>
<keyword evidence="1 5" id="KW-0808">Transferase</keyword>
<feature type="site" description="Transition state stabilizer" evidence="5">
    <location>
        <position position="249"/>
    </location>
</feature>
<sequence length="553" mass="60818">MAKIILSINAGSSSVKISVYTASSGSDPVQLAETQIDGLTSPPPHLKYARGSQSVSKDQKLHEECTSQKDAFRYMLKMLVDDSEFPHIARREDIAIVCHRVVHGGDFVTPQIIDEETYHKLQDLTDLAPLHNASALEIVRLCIEEMPQTRNVAVFDSEFHQTLPEHIRTYPINQDIARKNKLRKYGFHGISYSFITRSVAEYLGKKETETSLIVLHLGSGASACAVKNGKSWDTSMGLTPLAGLPGATRSGSVDPGLVFHYASDVGKLSPSSTKELHLTRAEEILNKESGWKSLTGTTDFGTIATSTDLKMRLAFDILLDRIMNYVGGYYVSLHGNVDGLVFAGGIGEKSALLRRRVAEEANCLGFEIDTEKNGRKIEGVVQDVGREGARHRLLVCQTDEQFEMARSCTVDLAIDYRAKVMPLLRISAILAGQIEYVMSQRKAVKMAFLIGGFGAQPPTWTGTRYPTTHVFNAFTTYHASAIDEPLFFCEKVLFVTVVATESRHAATHPQDKDARVAGKIVIDMRYMRDEGGTQPTFTEPGGFGVVHSLQDGG</sequence>
<dbReference type="InterPro" id="IPR043129">
    <property type="entry name" value="ATPase_NBD"/>
</dbReference>
<evidence type="ECO:0000313" key="8">
    <source>
        <dbReference type="Proteomes" id="UP000242519"/>
    </source>
</evidence>
<feature type="active site" description="Proton donor/acceptor" evidence="5">
    <location>
        <position position="156"/>
    </location>
</feature>
<feature type="binding site" evidence="5">
    <location>
        <position position="100"/>
    </location>
    <ligand>
        <name>substrate</name>
    </ligand>
</feature>
<feature type="region of interest" description="Disordered" evidence="6">
    <location>
        <begin position="39"/>
        <end position="60"/>
    </location>
</feature>
<dbReference type="PROSITE" id="PS01075">
    <property type="entry name" value="ACETATE_KINASE_1"/>
    <property type="match status" value="1"/>
</dbReference>
<dbReference type="GO" id="GO:0008776">
    <property type="term" value="F:acetate kinase activity"/>
    <property type="evidence" value="ECO:0007669"/>
    <property type="project" value="UniProtKB-UniRule"/>
</dbReference>
<evidence type="ECO:0000256" key="1">
    <source>
        <dbReference type="ARBA" id="ARBA00022679"/>
    </source>
</evidence>
<dbReference type="GO" id="GO:0005524">
    <property type="term" value="F:ATP binding"/>
    <property type="evidence" value="ECO:0007669"/>
    <property type="project" value="UniProtKB-KW"/>
</dbReference>
<keyword evidence="5" id="KW-0479">Metal-binding</keyword>
<gene>
    <name evidence="7" type="ORF">B2J93_3531</name>
</gene>
<dbReference type="SUPFAM" id="SSF53067">
    <property type="entry name" value="Actin-like ATPase domain"/>
    <property type="match status" value="2"/>
</dbReference>
<dbReference type="OrthoDB" id="67445at2759"/>
<feature type="binding site" evidence="5">
    <location>
        <begin position="216"/>
        <end position="220"/>
    </location>
    <ligand>
        <name>ATP</name>
        <dbReference type="ChEBI" id="CHEBI:30616"/>
    </ligand>
</feature>
<dbReference type="HAMAP" id="MF_00020">
    <property type="entry name" value="Acetate_kinase"/>
    <property type="match status" value="1"/>
</dbReference>
<keyword evidence="2 5" id="KW-0547">Nucleotide-binding</keyword>